<name>A0A0D0AQZ8_9AGAM</name>
<evidence type="ECO:0000313" key="1">
    <source>
        <dbReference type="EMBL" id="KIK36707.1"/>
    </source>
</evidence>
<dbReference type="InParanoid" id="A0A0D0AQZ8"/>
<dbReference type="AlphaFoldDB" id="A0A0D0AQZ8"/>
<protein>
    <submittedName>
        <fullName evidence="1">Uncharacterized protein</fullName>
    </submittedName>
</protein>
<accession>A0A0D0AQZ8</accession>
<reference evidence="2" key="2">
    <citation type="submission" date="2015-01" db="EMBL/GenBank/DDBJ databases">
        <title>Evolutionary Origins and Diversification of the Mycorrhizal Mutualists.</title>
        <authorList>
            <consortium name="DOE Joint Genome Institute"/>
            <consortium name="Mycorrhizal Genomics Consortium"/>
            <person name="Kohler A."/>
            <person name="Kuo A."/>
            <person name="Nagy L.G."/>
            <person name="Floudas D."/>
            <person name="Copeland A."/>
            <person name="Barry K.W."/>
            <person name="Cichocki N."/>
            <person name="Veneault-Fourrey C."/>
            <person name="LaButti K."/>
            <person name="Lindquist E.A."/>
            <person name="Lipzen A."/>
            <person name="Lundell T."/>
            <person name="Morin E."/>
            <person name="Murat C."/>
            <person name="Riley R."/>
            <person name="Ohm R."/>
            <person name="Sun H."/>
            <person name="Tunlid A."/>
            <person name="Henrissat B."/>
            <person name="Grigoriev I.V."/>
            <person name="Hibbett D.S."/>
            <person name="Martin F."/>
        </authorList>
    </citation>
    <scope>NUCLEOTIDE SEQUENCE [LARGE SCALE GENOMIC DNA]</scope>
    <source>
        <strain evidence="2">UH-Slu-Lm8-n1</strain>
    </source>
</reference>
<dbReference type="HOGENOM" id="CLU_2777619_0_0_1"/>
<dbReference type="Proteomes" id="UP000054485">
    <property type="component" value="Unassembled WGS sequence"/>
</dbReference>
<proteinExistence type="predicted"/>
<dbReference type="EMBL" id="KN835506">
    <property type="protein sequence ID" value="KIK36707.1"/>
    <property type="molecule type" value="Genomic_DNA"/>
</dbReference>
<keyword evidence="2" id="KW-1185">Reference proteome</keyword>
<gene>
    <name evidence="1" type="ORF">CY34DRAFT_811085</name>
</gene>
<reference evidence="1 2" key="1">
    <citation type="submission" date="2014-04" db="EMBL/GenBank/DDBJ databases">
        <authorList>
            <consortium name="DOE Joint Genome Institute"/>
            <person name="Kuo A."/>
            <person name="Ruytinx J."/>
            <person name="Rineau F."/>
            <person name="Colpaert J."/>
            <person name="Kohler A."/>
            <person name="Nagy L.G."/>
            <person name="Floudas D."/>
            <person name="Copeland A."/>
            <person name="Barry K.W."/>
            <person name="Cichocki N."/>
            <person name="Veneault-Fourrey C."/>
            <person name="LaButti K."/>
            <person name="Lindquist E.A."/>
            <person name="Lipzen A."/>
            <person name="Lundell T."/>
            <person name="Morin E."/>
            <person name="Murat C."/>
            <person name="Sun H."/>
            <person name="Tunlid A."/>
            <person name="Henrissat B."/>
            <person name="Grigoriev I.V."/>
            <person name="Hibbett D.S."/>
            <person name="Martin F."/>
            <person name="Nordberg H.P."/>
            <person name="Cantor M.N."/>
            <person name="Hua S.X."/>
        </authorList>
    </citation>
    <scope>NUCLEOTIDE SEQUENCE [LARGE SCALE GENOMIC DNA]</scope>
    <source>
        <strain evidence="1 2">UH-Slu-Lm8-n1</strain>
    </source>
</reference>
<evidence type="ECO:0000313" key="2">
    <source>
        <dbReference type="Proteomes" id="UP000054485"/>
    </source>
</evidence>
<organism evidence="1 2">
    <name type="scientific">Suillus luteus UH-Slu-Lm8-n1</name>
    <dbReference type="NCBI Taxonomy" id="930992"/>
    <lineage>
        <taxon>Eukaryota</taxon>
        <taxon>Fungi</taxon>
        <taxon>Dikarya</taxon>
        <taxon>Basidiomycota</taxon>
        <taxon>Agaricomycotina</taxon>
        <taxon>Agaricomycetes</taxon>
        <taxon>Agaricomycetidae</taxon>
        <taxon>Boletales</taxon>
        <taxon>Suillineae</taxon>
        <taxon>Suillaceae</taxon>
        <taxon>Suillus</taxon>
    </lineage>
</organism>
<sequence length="69" mass="7992">MNHTFFILDHCSRFPTHRKISYWLALPEVTDDPRAGRMCTSRQLVISLSFSWIVSPRFGSPALVCHSRD</sequence>